<name>A0A328FFL5_9BACT</name>
<dbReference type="Proteomes" id="UP000248798">
    <property type="component" value="Unassembled WGS sequence"/>
</dbReference>
<dbReference type="Gene3D" id="1.25.10.10">
    <property type="entry name" value="Leucine-rich Repeat Variant"/>
    <property type="match status" value="1"/>
</dbReference>
<keyword evidence="4" id="KW-1185">Reference proteome</keyword>
<dbReference type="EMBL" id="CP036313">
    <property type="protein sequence ID" value="QBH12012.1"/>
    <property type="molecule type" value="Genomic_DNA"/>
</dbReference>
<dbReference type="AlphaFoldDB" id="A0A328FFL5"/>
<dbReference type="InterPro" id="IPR011989">
    <property type="entry name" value="ARM-like"/>
</dbReference>
<evidence type="ECO:0008006" key="5">
    <source>
        <dbReference type="Google" id="ProtNLM"/>
    </source>
</evidence>
<dbReference type="RefSeq" id="WP_111955194.1">
    <property type="nucleotide sequence ID" value="NZ_CP036313.1"/>
</dbReference>
<evidence type="ECO:0000313" key="1">
    <source>
        <dbReference type="EMBL" id="QBH12012.1"/>
    </source>
</evidence>
<dbReference type="SUPFAM" id="SSF48371">
    <property type="entry name" value="ARM repeat"/>
    <property type="match status" value="1"/>
</dbReference>
<evidence type="ECO:0000313" key="2">
    <source>
        <dbReference type="EMBL" id="RAM02630.1"/>
    </source>
</evidence>
<evidence type="ECO:0000313" key="3">
    <source>
        <dbReference type="Proteomes" id="UP000248798"/>
    </source>
</evidence>
<organism evidence="2 3">
    <name type="scientific">Desulfobacter hydrogenophilus</name>
    <dbReference type="NCBI Taxonomy" id="2291"/>
    <lineage>
        <taxon>Bacteria</taxon>
        <taxon>Pseudomonadati</taxon>
        <taxon>Thermodesulfobacteriota</taxon>
        <taxon>Desulfobacteria</taxon>
        <taxon>Desulfobacterales</taxon>
        <taxon>Desulfobacteraceae</taxon>
        <taxon>Desulfobacter</taxon>
    </lineage>
</organism>
<dbReference type="InterPro" id="IPR016024">
    <property type="entry name" value="ARM-type_fold"/>
</dbReference>
<evidence type="ECO:0000313" key="4">
    <source>
        <dbReference type="Proteomes" id="UP000293902"/>
    </source>
</evidence>
<gene>
    <name evidence="2" type="ORF">DO021_07250</name>
    <name evidence="1" type="ORF">EYB58_03180</name>
</gene>
<protein>
    <recommendedName>
        <fullName evidence="5">HEAT repeat domain-containing protein</fullName>
    </recommendedName>
</protein>
<reference evidence="1 4" key="2">
    <citation type="submission" date="2019-02" db="EMBL/GenBank/DDBJ databases">
        <title>Complete genome sequence of Desulfobacter hydrogenophilus AcRS1.</title>
        <authorList>
            <person name="Marietou A."/>
            <person name="Lund M.B."/>
            <person name="Marshall I.P.G."/>
            <person name="Schreiber L."/>
            <person name="Jorgensen B."/>
        </authorList>
    </citation>
    <scope>NUCLEOTIDE SEQUENCE [LARGE SCALE GENOMIC DNA]</scope>
    <source>
        <strain evidence="1 4">AcRS1</strain>
    </source>
</reference>
<proteinExistence type="predicted"/>
<reference evidence="2 3" key="1">
    <citation type="submission" date="2018-06" db="EMBL/GenBank/DDBJ databases">
        <title>Complete Genome Sequence of Desulfobacter hydrogenophilus (DSM3380).</title>
        <authorList>
            <person name="Marietou A."/>
            <person name="Schreiber L."/>
            <person name="Marshall I."/>
            <person name="Jorgensen B."/>
        </authorList>
    </citation>
    <scope>NUCLEOTIDE SEQUENCE [LARGE SCALE GENOMIC DNA]</scope>
    <source>
        <strain evidence="2 3">DSM 3380</strain>
    </source>
</reference>
<dbReference type="OrthoDB" id="5420003at2"/>
<sequence length="149" mass="17063">MKDHIFGNLMDWCNALNTLTRLRDSATLDDHQDALIHLLCYDENWLLREAAVEAALTLRKPSIETVKQIVQLVKRDDLYYNIRIMATEVLSTLIPMVMENKKLNKDLVRVFINEANQNVSALLSSPAPPIFHDALDVTYKQIQKVVETA</sequence>
<dbReference type="EMBL" id="QLNI01000012">
    <property type="protein sequence ID" value="RAM02630.1"/>
    <property type="molecule type" value="Genomic_DNA"/>
</dbReference>
<accession>A0A328FFL5</accession>
<dbReference type="Proteomes" id="UP000293902">
    <property type="component" value="Chromosome"/>
</dbReference>